<dbReference type="InterPro" id="IPR007345">
    <property type="entry name" value="Polysacch_pyruvyl_Trfase"/>
</dbReference>
<dbReference type="AlphaFoldDB" id="A0A5M9ZGI1"/>
<organism evidence="2 3">
    <name type="scientific">Bifidobacterium myosotis</name>
    <dbReference type="NCBI Taxonomy" id="1630166"/>
    <lineage>
        <taxon>Bacteria</taxon>
        <taxon>Bacillati</taxon>
        <taxon>Actinomycetota</taxon>
        <taxon>Actinomycetes</taxon>
        <taxon>Bifidobacteriales</taxon>
        <taxon>Bifidobacteriaceae</taxon>
        <taxon>Bifidobacterium</taxon>
    </lineage>
</organism>
<name>A0A5M9ZGI1_9BIFI</name>
<reference evidence="2 3" key="1">
    <citation type="journal article" date="2019" name="Syst. Appl. Microbiol.">
        <title>Characterization of Bifidobacterium species in feaces of the Egyptian fruit bat: Description of B. vespertilionis sp. nov. and B. rousetti sp. nov.</title>
        <authorList>
            <person name="Modesto M."/>
            <person name="Satti M."/>
            <person name="Watanabe K."/>
            <person name="Puglisi E."/>
            <person name="Morelli L."/>
            <person name="Huang C.-H."/>
            <person name="Liou J.-S."/>
            <person name="Miyashita M."/>
            <person name="Tamura T."/>
            <person name="Saito S."/>
            <person name="Mori K."/>
            <person name="Huang L."/>
            <person name="Sciavilla P."/>
            <person name="Sandri C."/>
            <person name="Spiezio C."/>
            <person name="Vitali F."/>
            <person name="Cavalieri D."/>
            <person name="Perpetuini G."/>
            <person name="Tofalo R."/>
            <person name="Bonetti A."/>
            <person name="Arita M."/>
            <person name="Mattarelli P."/>
        </authorList>
    </citation>
    <scope>NUCLEOTIDE SEQUENCE [LARGE SCALE GENOMIC DNA]</scope>
    <source>
        <strain evidence="2 3">RST17</strain>
    </source>
</reference>
<proteinExistence type="predicted"/>
<gene>
    <name evidence="2" type="ORF">EMO91_11990</name>
</gene>
<feature type="domain" description="Polysaccharide pyruvyl transferase" evidence="1">
    <location>
        <begin position="46"/>
        <end position="301"/>
    </location>
</feature>
<dbReference type="Proteomes" id="UP000410049">
    <property type="component" value="Unassembled WGS sequence"/>
</dbReference>
<evidence type="ECO:0000313" key="3">
    <source>
        <dbReference type="Proteomes" id="UP000410049"/>
    </source>
</evidence>
<evidence type="ECO:0000259" key="1">
    <source>
        <dbReference type="Pfam" id="PF04230"/>
    </source>
</evidence>
<keyword evidence="2" id="KW-0808">Transferase</keyword>
<accession>A0A5M9ZGI1</accession>
<dbReference type="GO" id="GO:0016740">
    <property type="term" value="F:transferase activity"/>
    <property type="evidence" value="ECO:0007669"/>
    <property type="project" value="UniProtKB-KW"/>
</dbReference>
<protein>
    <submittedName>
        <fullName evidence="2">Polysaccharide pyruvyl transferase family protein</fullName>
    </submittedName>
</protein>
<comment type="caution">
    <text evidence="2">The sequence shown here is derived from an EMBL/GenBank/DDBJ whole genome shotgun (WGS) entry which is preliminary data.</text>
</comment>
<evidence type="ECO:0000313" key="2">
    <source>
        <dbReference type="EMBL" id="KAA8825675.1"/>
    </source>
</evidence>
<sequence length="355" mass="40123">MNKTVRNLIKSGSINLAFAKSAFHPHDRQFVTDTITLLDTGMNSQNAGDAIIMSYADARLRELFPKQEFLHLQTHGQSSALERARADTLKILCGTNILWRDMRQPLAWPLLHLDAYRHSVCLMAAGAAVKNGVPFEFTQESKRLLKFILDPHALHSVRDENTKRQLATIGITNVINTACVTMWKLTPDFCKTIPTGKHRDVLTTVTDYGKDPAMDKYMLETLSRHYDTVYLWVQHEEDRAYASALLGAGNGGLRFVEHPKAALDAFLDDHASTIDYFGTRLHAGIHSLNHGVRSMVVSIDNRARDIAKDCNLPAVEREDLPKMMESLIENPRETKIVLPQDNIETWKNQFASFNR</sequence>
<dbReference type="Pfam" id="PF04230">
    <property type="entry name" value="PS_pyruv_trans"/>
    <property type="match status" value="1"/>
</dbReference>
<dbReference type="EMBL" id="RZUH01000014">
    <property type="protein sequence ID" value="KAA8825675.1"/>
    <property type="molecule type" value="Genomic_DNA"/>
</dbReference>